<evidence type="ECO:0000313" key="1">
    <source>
        <dbReference type="EMBL" id="KAK5978858.1"/>
    </source>
</evidence>
<comment type="caution">
    <text evidence="1">The sequence shown here is derived from an EMBL/GenBank/DDBJ whole genome shotgun (WGS) entry which is preliminary data.</text>
</comment>
<protein>
    <submittedName>
        <fullName evidence="1">Uncharacterized protein</fullName>
    </submittedName>
</protein>
<name>A0AAN8IPS5_TRICO</name>
<proteinExistence type="predicted"/>
<accession>A0AAN8IPS5</accession>
<gene>
    <name evidence="1" type="ORF">GCK32_022027</name>
</gene>
<dbReference type="AlphaFoldDB" id="A0AAN8IPS5"/>
<dbReference type="Proteomes" id="UP001331761">
    <property type="component" value="Unassembled WGS sequence"/>
</dbReference>
<evidence type="ECO:0000313" key="2">
    <source>
        <dbReference type="Proteomes" id="UP001331761"/>
    </source>
</evidence>
<reference evidence="1 2" key="1">
    <citation type="submission" date="2019-10" db="EMBL/GenBank/DDBJ databases">
        <title>Assembly and Annotation for the nematode Trichostrongylus colubriformis.</title>
        <authorList>
            <person name="Martin J."/>
        </authorList>
    </citation>
    <scope>NUCLEOTIDE SEQUENCE [LARGE SCALE GENOMIC DNA]</scope>
    <source>
        <strain evidence="1">G859</strain>
        <tissue evidence="1">Whole worm</tissue>
    </source>
</reference>
<dbReference type="EMBL" id="WIXE01008933">
    <property type="protein sequence ID" value="KAK5978858.1"/>
    <property type="molecule type" value="Genomic_DNA"/>
</dbReference>
<keyword evidence="2" id="KW-1185">Reference proteome</keyword>
<sequence>MGNSCIAGLYLSAEELRELHDFEEDCMDELTRKRIRKQKGGAEDSFLNTLELTELTSQRVNELLQENCSLKSRLCDVEARLDIIIKTQSEFIDALTRRQKVGFSSSNICPLNLKR</sequence>
<organism evidence="1 2">
    <name type="scientific">Trichostrongylus colubriformis</name>
    <name type="common">Black scour worm</name>
    <dbReference type="NCBI Taxonomy" id="6319"/>
    <lineage>
        <taxon>Eukaryota</taxon>
        <taxon>Metazoa</taxon>
        <taxon>Ecdysozoa</taxon>
        <taxon>Nematoda</taxon>
        <taxon>Chromadorea</taxon>
        <taxon>Rhabditida</taxon>
        <taxon>Rhabditina</taxon>
        <taxon>Rhabditomorpha</taxon>
        <taxon>Strongyloidea</taxon>
        <taxon>Trichostrongylidae</taxon>
        <taxon>Trichostrongylus</taxon>
    </lineage>
</organism>